<reference evidence="2 3" key="1">
    <citation type="submission" date="2018-08" db="EMBL/GenBank/DDBJ databases">
        <title>Microbacterium lemovicicum sp. nov., a bacterium isolated from a natural uranium-rich soil.</title>
        <authorList>
            <person name="ORTET P."/>
        </authorList>
    </citation>
    <scope>NUCLEOTIDE SEQUENCE [LARGE SCALE GENOMIC DNA]</scope>
    <source>
        <strain evidence="2 3">Viu22</strain>
    </source>
</reference>
<proteinExistence type="predicted"/>
<dbReference type="InterPro" id="IPR016181">
    <property type="entry name" value="Acyl_CoA_acyltransferase"/>
</dbReference>
<dbReference type="GO" id="GO:0016747">
    <property type="term" value="F:acyltransferase activity, transferring groups other than amino-acyl groups"/>
    <property type="evidence" value="ECO:0007669"/>
    <property type="project" value="InterPro"/>
</dbReference>
<evidence type="ECO:0000313" key="3">
    <source>
        <dbReference type="Proteomes" id="UP000276888"/>
    </source>
</evidence>
<dbReference type="SUPFAM" id="SSF55729">
    <property type="entry name" value="Acyl-CoA N-acyltransferases (Nat)"/>
    <property type="match status" value="1"/>
</dbReference>
<dbReference type="PROSITE" id="PS51186">
    <property type="entry name" value="GNAT"/>
    <property type="match status" value="1"/>
</dbReference>
<keyword evidence="3" id="KW-1185">Reference proteome</keyword>
<dbReference type="KEGG" id="mlv:CVS47_00895"/>
<dbReference type="Proteomes" id="UP000276888">
    <property type="component" value="Chromosome"/>
</dbReference>
<dbReference type="EMBL" id="CP031423">
    <property type="protein sequence ID" value="AZS36294.1"/>
    <property type="molecule type" value="Genomic_DNA"/>
</dbReference>
<dbReference type="InterPro" id="IPR000182">
    <property type="entry name" value="GNAT_dom"/>
</dbReference>
<dbReference type="Gene3D" id="3.40.630.30">
    <property type="match status" value="1"/>
</dbReference>
<accession>A0A3S9W8G4</accession>
<evidence type="ECO:0000313" key="2">
    <source>
        <dbReference type="EMBL" id="AZS36294.1"/>
    </source>
</evidence>
<dbReference type="AlphaFoldDB" id="A0A3S9W8G4"/>
<sequence>MPLTLLAPAEVGSLRDFLAESDLTIAGLDAPSVRLWVERGADGTITGSTGYELSHDGSHALIRSVAVIPGRRHGGSGTRLATHALTRAAAEGAHRAWLFSRRSGSFWQSLGFSPADRGDLIRVLADAHQVRLFQETGQLDQEVAWSRPLARSSA</sequence>
<dbReference type="Pfam" id="PF00583">
    <property type="entry name" value="Acetyltransf_1"/>
    <property type="match status" value="1"/>
</dbReference>
<feature type="domain" description="N-acetyltransferase" evidence="1">
    <location>
        <begin position="1"/>
        <end position="131"/>
    </location>
</feature>
<dbReference type="RefSeq" id="WP_206502747.1">
    <property type="nucleotide sequence ID" value="NZ_CP031423.1"/>
</dbReference>
<name>A0A3S9W8G4_9MICO</name>
<gene>
    <name evidence="2" type="ORF">CVS47_00895</name>
</gene>
<organism evidence="2 3">
    <name type="scientific">Microbacterium lemovicicum</name>
    <dbReference type="NCBI Taxonomy" id="1072463"/>
    <lineage>
        <taxon>Bacteria</taxon>
        <taxon>Bacillati</taxon>
        <taxon>Actinomycetota</taxon>
        <taxon>Actinomycetes</taxon>
        <taxon>Micrococcales</taxon>
        <taxon>Microbacteriaceae</taxon>
        <taxon>Microbacterium</taxon>
    </lineage>
</organism>
<evidence type="ECO:0000259" key="1">
    <source>
        <dbReference type="PROSITE" id="PS51186"/>
    </source>
</evidence>
<dbReference type="CDD" id="cd04301">
    <property type="entry name" value="NAT_SF"/>
    <property type="match status" value="1"/>
</dbReference>
<protein>
    <recommendedName>
        <fullName evidence="1">N-acetyltransferase domain-containing protein</fullName>
    </recommendedName>
</protein>